<dbReference type="EMBL" id="ML978070">
    <property type="protein sequence ID" value="KAF2015108.1"/>
    <property type="molecule type" value="Genomic_DNA"/>
</dbReference>
<dbReference type="InterPro" id="IPR051013">
    <property type="entry name" value="MBL_superfamily_lactonases"/>
</dbReference>
<organism evidence="6 7">
    <name type="scientific">Aaosphaeria arxii CBS 175.79</name>
    <dbReference type="NCBI Taxonomy" id="1450172"/>
    <lineage>
        <taxon>Eukaryota</taxon>
        <taxon>Fungi</taxon>
        <taxon>Dikarya</taxon>
        <taxon>Ascomycota</taxon>
        <taxon>Pezizomycotina</taxon>
        <taxon>Dothideomycetes</taxon>
        <taxon>Pleosporomycetidae</taxon>
        <taxon>Pleosporales</taxon>
        <taxon>Pleosporales incertae sedis</taxon>
        <taxon>Aaosphaeria</taxon>
    </lineage>
</organism>
<dbReference type="PANTHER" id="PTHR42978">
    <property type="entry name" value="QUORUM-QUENCHING LACTONASE YTNP-RELATED-RELATED"/>
    <property type="match status" value="1"/>
</dbReference>
<evidence type="ECO:0000313" key="6">
    <source>
        <dbReference type="EMBL" id="KAF2015108.1"/>
    </source>
</evidence>
<dbReference type="Proteomes" id="UP000799778">
    <property type="component" value="Unassembled WGS sequence"/>
</dbReference>
<evidence type="ECO:0000256" key="4">
    <source>
        <dbReference type="ARBA" id="ARBA00022833"/>
    </source>
</evidence>
<reference evidence="6" key="1">
    <citation type="journal article" date="2020" name="Stud. Mycol.">
        <title>101 Dothideomycetes genomes: a test case for predicting lifestyles and emergence of pathogens.</title>
        <authorList>
            <person name="Haridas S."/>
            <person name="Albert R."/>
            <person name="Binder M."/>
            <person name="Bloem J."/>
            <person name="Labutti K."/>
            <person name="Salamov A."/>
            <person name="Andreopoulos B."/>
            <person name="Baker S."/>
            <person name="Barry K."/>
            <person name="Bills G."/>
            <person name="Bluhm B."/>
            <person name="Cannon C."/>
            <person name="Castanera R."/>
            <person name="Culley D."/>
            <person name="Daum C."/>
            <person name="Ezra D."/>
            <person name="Gonzalez J."/>
            <person name="Henrissat B."/>
            <person name="Kuo A."/>
            <person name="Liang C."/>
            <person name="Lipzen A."/>
            <person name="Lutzoni F."/>
            <person name="Magnuson J."/>
            <person name="Mondo S."/>
            <person name="Nolan M."/>
            <person name="Ohm R."/>
            <person name="Pangilinan J."/>
            <person name="Park H.-J."/>
            <person name="Ramirez L."/>
            <person name="Alfaro M."/>
            <person name="Sun H."/>
            <person name="Tritt A."/>
            <person name="Yoshinaga Y."/>
            <person name="Zwiers L.-H."/>
            <person name="Turgeon B."/>
            <person name="Goodwin S."/>
            <person name="Spatafora J."/>
            <person name="Crous P."/>
            <person name="Grigoriev I."/>
        </authorList>
    </citation>
    <scope>NUCLEOTIDE SEQUENCE</scope>
    <source>
        <strain evidence="6">CBS 175.79</strain>
    </source>
</reference>
<dbReference type="SUPFAM" id="SSF56281">
    <property type="entry name" value="Metallo-hydrolase/oxidoreductase"/>
    <property type="match status" value="1"/>
</dbReference>
<name>A0A6A5XPD5_9PLEO</name>
<dbReference type="InterPro" id="IPR036866">
    <property type="entry name" value="RibonucZ/Hydroxyglut_hydro"/>
</dbReference>
<dbReference type="GeneID" id="54290646"/>
<evidence type="ECO:0000256" key="1">
    <source>
        <dbReference type="ARBA" id="ARBA00007749"/>
    </source>
</evidence>
<protein>
    <submittedName>
        <fullName evidence="6">Metallo-hydrolase/oxidoreductase</fullName>
    </submittedName>
</protein>
<keyword evidence="3 6" id="KW-0378">Hydrolase</keyword>
<dbReference type="GO" id="GO:0046872">
    <property type="term" value="F:metal ion binding"/>
    <property type="evidence" value="ECO:0007669"/>
    <property type="project" value="UniProtKB-KW"/>
</dbReference>
<keyword evidence="4" id="KW-0862">Zinc</keyword>
<dbReference type="RefSeq" id="XP_033383447.1">
    <property type="nucleotide sequence ID" value="XM_033533249.1"/>
</dbReference>
<dbReference type="InterPro" id="IPR001279">
    <property type="entry name" value="Metallo-B-lactamas"/>
</dbReference>
<keyword evidence="2" id="KW-0479">Metal-binding</keyword>
<accession>A0A6A5XPD5</accession>
<dbReference type="PANTHER" id="PTHR42978:SF5">
    <property type="entry name" value="METALLO-BETA-LACTAMASE DOMAIN-CONTAINING PROTEIN"/>
    <property type="match status" value="1"/>
</dbReference>
<sequence>MANLNIPPSTNTVRVRAIDALTKMSVSTAAFITPVLPHHTILNLTTTTFILEHAPSKKTILFDAGARPDFENFSPRIKARLDVNVRGLRVDADVLGILQSAGVPLSSIDEVIWSHWHWDHHGSPERLHPRTKIIVGPGFKSAFLPGYPIDPDGIFVAANFTNRDIVEVDFSSPTTLTIGGFPAIDYFADGSFYLLSTPGHAIGHMCGLARTTPSTFIFLGGDICHFGGSFRPSVTHPLPSPPPCPGCVLFDDVDNEDGRRRTKPWFQVSDAPTSAYLDARTAQDSIDKMMAFDAEEDVLVCLAHDTDLLRVLPVVNTAPERDLNDWRGRGWKESVRWGWVGELPRRRKDDGGVESGRGALVEGVWRGGERVEGFGGLKPTIY</sequence>
<dbReference type="OrthoDB" id="10250730at2759"/>
<evidence type="ECO:0000256" key="2">
    <source>
        <dbReference type="ARBA" id="ARBA00022723"/>
    </source>
</evidence>
<feature type="domain" description="Metallo-beta-lactamase" evidence="5">
    <location>
        <begin position="48"/>
        <end position="133"/>
    </location>
</feature>
<gene>
    <name evidence="6" type="ORF">BU24DRAFT_482620</name>
</gene>
<keyword evidence="7" id="KW-1185">Reference proteome</keyword>
<dbReference type="AlphaFoldDB" id="A0A6A5XPD5"/>
<dbReference type="Gene3D" id="3.60.15.10">
    <property type="entry name" value="Ribonuclease Z/Hydroxyacylglutathione hydrolase-like"/>
    <property type="match status" value="1"/>
</dbReference>
<dbReference type="GO" id="GO:0016787">
    <property type="term" value="F:hydrolase activity"/>
    <property type="evidence" value="ECO:0007669"/>
    <property type="project" value="UniProtKB-KW"/>
</dbReference>
<comment type="similarity">
    <text evidence="1">Belongs to the metallo-beta-lactamase superfamily.</text>
</comment>
<evidence type="ECO:0000256" key="3">
    <source>
        <dbReference type="ARBA" id="ARBA00022801"/>
    </source>
</evidence>
<dbReference type="CDD" id="cd07730">
    <property type="entry name" value="metallo-hydrolase-like_MBL-fold"/>
    <property type="match status" value="1"/>
</dbReference>
<evidence type="ECO:0000313" key="7">
    <source>
        <dbReference type="Proteomes" id="UP000799778"/>
    </source>
</evidence>
<dbReference type="Pfam" id="PF00753">
    <property type="entry name" value="Lactamase_B"/>
    <property type="match status" value="1"/>
</dbReference>
<evidence type="ECO:0000259" key="5">
    <source>
        <dbReference type="Pfam" id="PF00753"/>
    </source>
</evidence>
<proteinExistence type="inferred from homology"/>